<dbReference type="RefSeq" id="WP_138327912.1">
    <property type="nucleotide sequence ID" value="NZ_VCDI01000011.1"/>
</dbReference>
<proteinExistence type="predicted"/>
<keyword evidence="2" id="KW-1185">Reference proteome</keyword>
<dbReference type="EMBL" id="VCDI01000011">
    <property type="protein sequence ID" value="TLU70752.1"/>
    <property type="molecule type" value="Genomic_DNA"/>
</dbReference>
<comment type="caution">
    <text evidence="1">The sequence shown here is derived from an EMBL/GenBank/DDBJ whole genome shotgun (WGS) entry which is preliminary data.</text>
</comment>
<protein>
    <submittedName>
        <fullName evidence="1">Uncharacterized protein</fullName>
    </submittedName>
</protein>
<accession>A0A5R9IZP5</accession>
<gene>
    <name evidence="1" type="ORF">FE263_20535</name>
</gene>
<evidence type="ECO:0000313" key="1">
    <source>
        <dbReference type="EMBL" id="TLU70752.1"/>
    </source>
</evidence>
<organism evidence="1 2">
    <name type="scientific">Lichenicoccus roseus</name>
    <dbReference type="NCBI Taxonomy" id="2683649"/>
    <lineage>
        <taxon>Bacteria</taxon>
        <taxon>Pseudomonadati</taxon>
        <taxon>Pseudomonadota</taxon>
        <taxon>Alphaproteobacteria</taxon>
        <taxon>Acetobacterales</taxon>
        <taxon>Acetobacteraceae</taxon>
        <taxon>Lichenicoccus</taxon>
    </lineage>
</organism>
<dbReference type="AlphaFoldDB" id="A0A5R9IZP5"/>
<name>A0A5R9IZP5_9PROT</name>
<evidence type="ECO:0000313" key="2">
    <source>
        <dbReference type="Proteomes" id="UP000305654"/>
    </source>
</evidence>
<dbReference type="OrthoDB" id="8241917at2"/>
<reference evidence="1 2" key="1">
    <citation type="submission" date="2019-05" db="EMBL/GenBank/DDBJ databases">
        <authorList>
            <person name="Pankratov T."/>
            <person name="Grouzdev D."/>
        </authorList>
    </citation>
    <scope>NUCLEOTIDE SEQUENCE [LARGE SCALE GENOMIC DNA]</scope>
    <source>
        <strain evidence="1 2">KEBCLARHB70R</strain>
    </source>
</reference>
<dbReference type="Proteomes" id="UP000305654">
    <property type="component" value="Unassembled WGS sequence"/>
</dbReference>
<sequence>MSNYRLYTLDSNDKIVSAFNHDCADDQTAIALVRAVWAGGQRAEIWRGTTRLRPFTSLDSKDLKPTKDVLPSLETSQSKEATYG</sequence>